<dbReference type="AlphaFoldDB" id="N1PIA4"/>
<protein>
    <submittedName>
        <fullName evidence="1">Uncharacterized protein</fullName>
    </submittedName>
</protein>
<sequence>MVKPTDLMYASEGHHTYSGEDEMEKISAVIEAASAESVHEIAFEEVKHVKQGLHQRHIQMITLA</sequence>
<name>N1PIA4_DOTSN</name>
<accession>N1PIA4</accession>
<reference evidence="2" key="1">
    <citation type="journal article" date="2012" name="PLoS Genet.">
        <title>The genomes of the fungal plant pathogens Cladosporium fulvum and Dothistroma septosporum reveal adaptation to different hosts and lifestyles but also signatures of common ancestry.</title>
        <authorList>
            <person name="de Wit P.J.G.M."/>
            <person name="van der Burgt A."/>
            <person name="Oekmen B."/>
            <person name="Stergiopoulos I."/>
            <person name="Abd-Elsalam K.A."/>
            <person name="Aerts A.L."/>
            <person name="Bahkali A.H."/>
            <person name="Beenen H.G."/>
            <person name="Chettri P."/>
            <person name="Cox M.P."/>
            <person name="Datema E."/>
            <person name="de Vries R.P."/>
            <person name="Dhillon B."/>
            <person name="Ganley A.R."/>
            <person name="Griffiths S.A."/>
            <person name="Guo Y."/>
            <person name="Hamelin R.C."/>
            <person name="Henrissat B."/>
            <person name="Kabir M.S."/>
            <person name="Jashni M.K."/>
            <person name="Kema G."/>
            <person name="Klaubauf S."/>
            <person name="Lapidus A."/>
            <person name="Levasseur A."/>
            <person name="Lindquist E."/>
            <person name="Mehrabi R."/>
            <person name="Ohm R.A."/>
            <person name="Owen T.J."/>
            <person name="Salamov A."/>
            <person name="Schwelm A."/>
            <person name="Schijlen E."/>
            <person name="Sun H."/>
            <person name="van den Burg H.A."/>
            <person name="van Ham R.C.H.J."/>
            <person name="Zhang S."/>
            <person name="Goodwin S.B."/>
            <person name="Grigoriev I.V."/>
            <person name="Collemare J."/>
            <person name="Bradshaw R.E."/>
        </authorList>
    </citation>
    <scope>NUCLEOTIDE SEQUENCE [LARGE SCALE GENOMIC DNA]</scope>
    <source>
        <strain evidence="2">NZE10 / CBS 128990</strain>
    </source>
</reference>
<evidence type="ECO:0000313" key="2">
    <source>
        <dbReference type="Proteomes" id="UP000016933"/>
    </source>
</evidence>
<evidence type="ECO:0000313" key="1">
    <source>
        <dbReference type="EMBL" id="EME42338.1"/>
    </source>
</evidence>
<keyword evidence="2" id="KW-1185">Reference proteome</keyword>
<organism evidence="1 2">
    <name type="scientific">Dothistroma septosporum (strain NZE10 / CBS 128990)</name>
    <name type="common">Red band needle blight fungus</name>
    <name type="synonym">Mycosphaerella pini</name>
    <dbReference type="NCBI Taxonomy" id="675120"/>
    <lineage>
        <taxon>Eukaryota</taxon>
        <taxon>Fungi</taxon>
        <taxon>Dikarya</taxon>
        <taxon>Ascomycota</taxon>
        <taxon>Pezizomycotina</taxon>
        <taxon>Dothideomycetes</taxon>
        <taxon>Dothideomycetidae</taxon>
        <taxon>Mycosphaerellales</taxon>
        <taxon>Mycosphaerellaceae</taxon>
        <taxon>Dothistroma</taxon>
    </lineage>
</organism>
<gene>
    <name evidence="1" type="ORF">DOTSEDRAFT_73234</name>
</gene>
<dbReference type="EMBL" id="KB446541">
    <property type="protein sequence ID" value="EME42338.1"/>
    <property type="molecule type" value="Genomic_DNA"/>
</dbReference>
<proteinExistence type="predicted"/>
<dbReference type="Proteomes" id="UP000016933">
    <property type="component" value="Unassembled WGS sequence"/>
</dbReference>
<dbReference type="HOGENOM" id="CLU_2867625_0_0_1"/>
<reference evidence="1 2" key="2">
    <citation type="journal article" date="2012" name="PLoS Pathog.">
        <title>Diverse lifestyles and strategies of plant pathogenesis encoded in the genomes of eighteen Dothideomycetes fungi.</title>
        <authorList>
            <person name="Ohm R.A."/>
            <person name="Feau N."/>
            <person name="Henrissat B."/>
            <person name="Schoch C.L."/>
            <person name="Horwitz B.A."/>
            <person name="Barry K.W."/>
            <person name="Condon B.J."/>
            <person name="Copeland A.C."/>
            <person name="Dhillon B."/>
            <person name="Glaser F."/>
            <person name="Hesse C.N."/>
            <person name="Kosti I."/>
            <person name="LaButti K."/>
            <person name="Lindquist E.A."/>
            <person name="Lucas S."/>
            <person name="Salamov A.A."/>
            <person name="Bradshaw R.E."/>
            <person name="Ciuffetti L."/>
            <person name="Hamelin R.C."/>
            <person name="Kema G.H.J."/>
            <person name="Lawrence C."/>
            <person name="Scott J.A."/>
            <person name="Spatafora J.W."/>
            <person name="Turgeon B.G."/>
            <person name="de Wit P.J.G.M."/>
            <person name="Zhong S."/>
            <person name="Goodwin S.B."/>
            <person name="Grigoriev I.V."/>
        </authorList>
    </citation>
    <scope>NUCLEOTIDE SEQUENCE [LARGE SCALE GENOMIC DNA]</scope>
    <source>
        <strain evidence="2">NZE10 / CBS 128990</strain>
    </source>
</reference>